<dbReference type="InterPro" id="IPR003599">
    <property type="entry name" value="Ig_sub"/>
</dbReference>
<dbReference type="RefSeq" id="NP_001187150.1">
    <property type="nucleotide sequence ID" value="NM_001200221.1"/>
</dbReference>
<feature type="domain" description="Ig-like" evidence="4">
    <location>
        <begin position="27"/>
        <end position="94"/>
    </location>
</feature>
<reference evidence="5 7" key="1">
    <citation type="journal article" date="2006" name="J. Immunol.">
        <title>Identification and characterization of a FcR homolog in an ectothermic vertebrate, the channel catfish (Ictalurus punctatus).</title>
        <authorList>
            <person name="Stafford J.L."/>
            <person name="Wilson M."/>
            <person name="Nayak D."/>
            <person name="Quiniou S.M."/>
            <person name="Clem L.W."/>
            <person name="Miller N.W."/>
            <person name="Bengten E."/>
        </authorList>
    </citation>
    <scope>NUCLEOTIDE SEQUENCE</scope>
</reference>
<feature type="domain" description="Ig-like" evidence="4">
    <location>
        <begin position="108"/>
        <end position="203"/>
    </location>
</feature>
<dbReference type="PANTHER" id="PTHR11481">
    <property type="entry name" value="IMMUNOGLOBULIN FC RECEPTOR"/>
    <property type="match status" value="1"/>
</dbReference>
<dbReference type="SMART" id="SM00408">
    <property type="entry name" value="IGc2"/>
    <property type="match status" value="3"/>
</dbReference>
<dbReference type="PROSITE" id="PS50835">
    <property type="entry name" value="IG_LIKE"/>
    <property type="match status" value="3"/>
</dbReference>
<protein>
    <submittedName>
        <fullName evidence="5 7">FcRI</fullName>
    </submittedName>
</protein>
<dbReference type="SMART" id="SM00409">
    <property type="entry name" value="IG"/>
    <property type="match status" value="3"/>
</dbReference>
<dbReference type="InterPro" id="IPR036179">
    <property type="entry name" value="Ig-like_dom_sf"/>
</dbReference>
<dbReference type="GO" id="GO:0019862">
    <property type="term" value="F:IgA binding"/>
    <property type="evidence" value="ECO:0000353"/>
    <property type="project" value="AgBase"/>
</dbReference>
<proteinExistence type="evidence at transcript level"/>
<dbReference type="STRING" id="7998.ENSIPUP00000007289"/>
<dbReference type="Pfam" id="PF13895">
    <property type="entry name" value="Ig_2"/>
    <property type="match status" value="2"/>
</dbReference>
<reference evidence="6" key="3">
    <citation type="journal article" date="2016" name="Nat. Commun.">
        <title>The channel catfish genome sequence provides insights into the evolution of scale formation in teleosts.</title>
        <authorList>
            <person name="Liu Z."/>
            <person name="Liu S."/>
            <person name="Yao J."/>
            <person name="Bao L."/>
            <person name="Zhang J."/>
            <person name="Li Y."/>
            <person name="Jiang C."/>
            <person name="Sun L."/>
            <person name="Wang R."/>
            <person name="Zhang Y."/>
            <person name="Zhou T."/>
            <person name="Zeng Q."/>
            <person name="Fu Q."/>
            <person name="Gao S."/>
            <person name="Li N."/>
            <person name="Koren S."/>
            <person name="Jiang Y."/>
            <person name="Zimin A."/>
            <person name="Xu P."/>
            <person name="Phillippy A.M."/>
            <person name="Geng X."/>
            <person name="Song L."/>
            <person name="Sun F."/>
            <person name="Li C."/>
            <person name="Wang X."/>
            <person name="Chen A."/>
            <person name="Jin Y."/>
            <person name="Yuan Z."/>
            <person name="Yang Y."/>
            <person name="Tan S."/>
            <person name="Peatman E."/>
            <person name="Lu J."/>
            <person name="Qin Z."/>
            <person name="Dunham R."/>
            <person name="Li Z."/>
            <person name="Sonstegard T."/>
            <person name="Feng J."/>
            <person name="Danzmann R.G."/>
            <person name="Schroeder S."/>
            <person name="Scheffler B."/>
            <person name="Duke M.V."/>
            <person name="Ballard L."/>
            <person name="Kucuktas H."/>
            <person name="Kaltenboeck L."/>
            <person name="Liu H."/>
            <person name="Armbruster J."/>
            <person name="Xie Y."/>
            <person name="Kirby M.L."/>
            <person name="Tian Y."/>
            <person name="Flanagan M.E."/>
            <person name="Mu W."/>
            <person name="Waldbieser G.C."/>
        </authorList>
    </citation>
    <scope>NUCLEOTIDE SEQUENCE [LARGE SCALE GENOMIC DNA]</scope>
    <source>
        <strain evidence="6">SDA103</strain>
    </source>
</reference>
<keyword evidence="2" id="KW-1015">Disulfide bond</keyword>
<evidence type="ECO:0000313" key="6">
    <source>
        <dbReference type="Proteomes" id="UP000221080"/>
    </source>
</evidence>
<dbReference type="InterPro" id="IPR013783">
    <property type="entry name" value="Ig-like_fold"/>
</dbReference>
<sequence length="310" mass="35089">MHFFHIFIVFITLLACVRMDDIDPTPPPVKAKATVSLGKPRLFSGEDVQMTCSVPDDPSSNWTYEWFHDGELLSATEVYSLNKAQVLQSGNYTCKGLKTIKAWPYIVPSIPSDPLKIHVDGGWVLLQTPFEPLIIEENMTLTCRVRDDPLLSNVIFYKDGVEFNKQKGTDVVFTKLTLEDAAIYSCRATWIKNMEYQSSQSLPSYVTVLDILETPTMTIVGGRGRVRSGNKVEFRCITKVNAREQDLNIEYFYLKNGNRLGPASARDTYAISEVNINHTGNYTCKVRIRALNVERWSNQVNLKVLPPLNL</sequence>
<gene>
    <name evidence="7" type="primary">LOC100304698</name>
</gene>
<evidence type="ECO:0000313" key="5">
    <source>
        <dbReference type="EMBL" id="ABB89215.1"/>
    </source>
</evidence>
<dbReference type="KEGG" id="ipu:100304698"/>
<feature type="chain" id="PRO_5011323875" evidence="3 7">
    <location>
        <begin position="20"/>
        <end position="310"/>
    </location>
</feature>
<dbReference type="PANTHER" id="PTHR11481:SF64">
    <property type="entry name" value="FC RECEPTOR-LIKE PROTEIN 4"/>
    <property type="match status" value="1"/>
</dbReference>
<feature type="signal peptide" evidence="3">
    <location>
        <begin position="1"/>
        <end position="19"/>
    </location>
</feature>
<reference evidence="7" key="4">
    <citation type="submission" date="2025-04" db="UniProtKB">
        <authorList>
            <consortium name="RefSeq"/>
        </authorList>
    </citation>
    <scope>IDENTIFICATION</scope>
</reference>
<dbReference type="GO" id="GO:0006955">
    <property type="term" value="P:immune response"/>
    <property type="evidence" value="ECO:0007669"/>
    <property type="project" value="TreeGrafter"/>
</dbReference>
<dbReference type="AlphaFoldDB" id="Q2V8M5"/>
<dbReference type="InterPro" id="IPR007110">
    <property type="entry name" value="Ig-like_dom"/>
</dbReference>
<dbReference type="GO" id="GO:0007166">
    <property type="term" value="P:cell surface receptor signaling pathway"/>
    <property type="evidence" value="ECO:0007669"/>
    <property type="project" value="TreeGrafter"/>
</dbReference>
<organism evidence="5">
    <name type="scientific">Ictalurus punctatus</name>
    <name type="common">Channel catfish</name>
    <name type="synonym">Silurus punctatus</name>
    <dbReference type="NCBI Taxonomy" id="7998"/>
    <lineage>
        <taxon>Eukaryota</taxon>
        <taxon>Metazoa</taxon>
        <taxon>Chordata</taxon>
        <taxon>Craniata</taxon>
        <taxon>Vertebrata</taxon>
        <taxon>Euteleostomi</taxon>
        <taxon>Actinopterygii</taxon>
        <taxon>Neopterygii</taxon>
        <taxon>Teleostei</taxon>
        <taxon>Ostariophysi</taxon>
        <taxon>Siluriformes</taxon>
        <taxon>Ictaluridae</taxon>
        <taxon>Ictalurus</taxon>
    </lineage>
</organism>
<dbReference type="OMA" id="VWFHILF"/>
<dbReference type="Gene3D" id="2.60.40.10">
    <property type="entry name" value="Immunoglobulins"/>
    <property type="match status" value="3"/>
</dbReference>
<evidence type="ECO:0000256" key="3">
    <source>
        <dbReference type="SAM" id="SignalP"/>
    </source>
</evidence>
<feature type="domain" description="Ig-like" evidence="4">
    <location>
        <begin position="215"/>
        <end position="294"/>
    </location>
</feature>
<dbReference type="GO" id="GO:0004888">
    <property type="term" value="F:transmembrane signaling receptor activity"/>
    <property type="evidence" value="ECO:0007669"/>
    <property type="project" value="TreeGrafter"/>
</dbReference>
<evidence type="ECO:0000256" key="2">
    <source>
        <dbReference type="ARBA" id="ARBA00023157"/>
    </source>
</evidence>
<reference evidence="7" key="2">
    <citation type="journal article" date="2016" name="Biol. Reprod.">
        <title>Transcriptome Display During Testicular Differentiation of Channel Catfish (Ictalurus punctatus) as Revealed by RNA-Seq Analysis.</title>
        <authorList>
            <person name="Zeng Q."/>
            <person name="Liu S."/>
            <person name="Yao J."/>
            <person name="Zhang Y."/>
            <person name="Yuan Z."/>
            <person name="Jiang C."/>
            <person name="Chen A."/>
            <person name="Fu Q."/>
            <person name="Su B."/>
            <person name="Dunham R."/>
            <person name="Liu Z."/>
        </authorList>
    </citation>
    <scope>NUCLEOTIDE SEQUENCE</scope>
</reference>
<dbReference type="GO" id="GO:0019864">
    <property type="term" value="F:IgG binding"/>
    <property type="evidence" value="ECO:0000353"/>
    <property type="project" value="AgBase"/>
</dbReference>
<evidence type="ECO:0000256" key="1">
    <source>
        <dbReference type="ARBA" id="ARBA00022729"/>
    </source>
</evidence>
<dbReference type="EMBL" id="DQ286290">
    <property type="protein sequence ID" value="ABB89215.1"/>
    <property type="molecule type" value="mRNA"/>
</dbReference>
<dbReference type="SUPFAM" id="SSF48726">
    <property type="entry name" value="Immunoglobulin"/>
    <property type="match status" value="2"/>
</dbReference>
<evidence type="ECO:0000313" key="7">
    <source>
        <dbReference type="RefSeq" id="NP_001187150.1"/>
    </source>
</evidence>
<evidence type="ECO:0000259" key="4">
    <source>
        <dbReference type="PROSITE" id="PS50835"/>
    </source>
</evidence>
<keyword evidence="6" id="KW-1185">Reference proteome</keyword>
<dbReference type="Proteomes" id="UP000221080">
    <property type="component" value="Chromosome 20"/>
</dbReference>
<dbReference type="InterPro" id="IPR050488">
    <property type="entry name" value="Ig_Fc_receptor"/>
</dbReference>
<name>Q2V8M5_ICTPU</name>
<dbReference type="GO" id="GO:0009897">
    <property type="term" value="C:external side of plasma membrane"/>
    <property type="evidence" value="ECO:0007669"/>
    <property type="project" value="TreeGrafter"/>
</dbReference>
<accession>Q2V8M5</accession>
<dbReference type="EMBL" id="DQ286289">
    <property type="protein sequence ID" value="ABB89214.1"/>
    <property type="molecule type" value="Genomic_DNA"/>
</dbReference>
<dbReference type="OrthoDB" id="8917564at2759"/>
<dbReference type="GO" id="GO:0001791">
    <property type="term" value="F:IgM binding"/>
    <property type="evidence" value="ECO:0000353"/>
    <property type="project" value="AgBase"/>
</dbReference>
<keyword evidence="1 3" id="KW-0732">Signal</keyword>
<dbReference type="InterPro" id="IPR003598">
    <property type="entry name" value="Ig_sub2"/>
</dbReference>
<dbReference type="GeneID" id="100304698"/>